<dbReference type="Proteomes" id="UP000087766">
    <property type="component" value="Chromosome 11"/>
</dbReference>
<evidence type="ECO:0000313" key="3">
    <source>
        <dbReference type="Proteomes" id="UP000087766"/>
    </source>
</evidence>
<organism evidence="3 4">
    <name type="scientific">Vigna radiata var. radiata</name>
    <name type="common">Mung bean</name>
    <name type="synonym">Phaseolus aureus</name>
    <dbReference type="NCBI Taxonomy" id="3916"/>
    <lineage>
        <taxon>Eukaryota</taxon>
        <taxon>Viridiplantae</taxon>
        <taxon>Streptophyta</taxon>
        <taxon>Embryophyta</taxon>
        <taxon>Tracheophyta</taxon>
        <taxon>Spermatophyta</taxon>
        <taxon>Magnoliopsida</taxon>
        <taxon>eudicotyledons</taxon>
        <taxon>Gunneridae</taxon>
        <taxon>Pentapetalae</taxon>
        <taxon>rosids</taxon>
        <taxon>fabids</taxon>
        <taxon>Fabales</taxon>
        <taxon>Fabaceae</taxon>
        <taxon>Papilionoideae</taxon>
        <taxon>50 kb inversion clade</taxon>
        <taxon>NPAAA clade</taxon>
        <taxon>indigoferoid/millettioid clade</taxon>
        <taxon>Phaseoleae</taxon>
        <taxon>Vigna</taxon>
    </lineage>
</organism>
<proteinExistence type="inferred from homology"/>
<sequence length="244" mass="27886">MQPLTYIYIHLISSLNHYYTYLLYFLIPKKTFIFLLNLCHMASSPPSLNQKQEEEAGMLGEKSISLEENVLQKHAAFFDINKDGVIYPWETFQGMREIGSGILLSIGGAIFINVFLSQTTRPGKFPSLLFPIEVENIQRGKHGSDSGVYDTQGRFVPPKFEAIFSKHAHTNPNYLTYDELKEMIKANREPKDLKGRIGSFVEWSILYKLAKDKNGLLQKDTIRGVYDGSLFEQLKNQHSSAKKK</sequence>
<name>A0A1S3VM95_VIGRR</name>
<evidence type="ECO:0000313" key="4">
    <source>
        <dbReference type="RefSeq" id="XP_014519204.1"/>
    </source>
</evidence>
<dbReference type="PANTHER" id="PTHR31495:SF15">
    <property type="entry name" value="CALEOSIN"/>
    <property type="match status" value="1"/>
</dbReference>
<reference evidence="4" key="2">
    <citation type="submission" date="2025-08" db="UniProtKB">
        <authorList>
            <consortium name="RefSeq"/>
        </authorList>
    </citation>
    <scope>IDENTIFICATION</scope>
    <source>
        <tissue evidence="4">Leaf</tissue>
    </source>
</reference>
<dbReference type="RefSeq" id="XP_014519204.1">
    <property type="nucleotide sequence ID" value="XM_014663718.2"/>
</dbReference>
<dbReference type="PANTHER" id="PTHR31495">
    <property type="entry name" value="PEROXYGENASE 3-RELATED"/>
    <property type="match status" value="1"/>
</dbReference>
<dbReference type="Pfam" id="PF05042">
    <property type="entry name" value="Caleosin"/>
    <property type="match status" value="1"/>
</dbReference>
<keyword evidence="2" id="KW-0472">Membrane</keyword>
<reference evidence="3" key="1">
    <citation type="journal article" date="2014" name="Nat. Commun.">
        <title>Genome sequence of mungbean and insights into evolution within Vigna species.</title>
        <authorList>
            <person name="Kang Y.J."/>
            <person name="Kim S.K."/>
            <person name="Kim M.Y."/>
            <person name="Lestari P."/>
            <person name="Kim K.H."/>
            <person name="Ha B.K."/>
            <person name="Jun T.H."/>
            <person name="Hwang W.J."/>
            <person name="Lee T."/>
            <person name="Lee J."/>
            <person name="Shim S."/>
            <person name="Yoon M.Y."/>
            <person name="Jang Y.E."/>
            <person name="Han K.S."/>
            <person name="Taeprayoon P."/>
            <person name="Yoon N."/>
            <person name="Somta P."/>
            <person name="Tanya P."/>
            <person name="Kim K.S."/>
            <person name="Gwag J.G."/>
            <person name="Moon J.K."/>
            <person name="Lee Y.H."/>
            <person name="Park B.S."/>
            <person name="Bombarely A."/>
            <person name="Doyle J.J."/>
            <person name="Jackson S.A."/>
            <person name="Schafleitner R."/>
            <person name="Srinives P."/>
            <person name="Varshney R.K."/>
            <person name="Lee S.H."/>
        </authorList>
    </citation>
    <scope>NUCLEOTIDE SEQUENCE [LARGE SCALE GENOMIC DNA]</scope>
    <source>
        <strain evidence="3">cv. VC1973A</strain>
    </source>
</reference>
<feature type="transmembrane region" description="Helical" evidence="2">
    <location>
        <begin position="6"/>
        <end position="27"/>
    </location>
</feature>
<dbReference type="AlphaFoldDB" id="A0A1S3VM95"/>
<evidence type="ECO:0000256" key="2">
    <source>
        <dbReference type="SAM" id="Phobius"/>
    </source>
</evidence>
<dbReference type="SUPFAM" id="SSF47473">
    <property type="entry name" value="EF-hand"/>
    <property type="match status" value="1"/>
</dbReference>
<dbReference type="GeneID" id="106776310"/>
<keyword evidence="2" id="KW-0812">Transmembrane</keyword>
<dbReference type="InterPro" id="IPR011992">
    <property type="entry name" value="EF-hand-dom_pair"/>
</dbReference>
<dbReference type="STRING" id="3916.A0A1S3VM95"/>
<protein>
    <submittedName>
        <fullName evidence="4">Probable peroxygenase 5 isoform X1</fullName>
    </submittedName>
</protein>
<dbReference type="GO" id="GO:0005509">
    <property type="term" value="F:calcium ion binding"/>
    <property type="evidence" value="ECO:0007669"/>
    <property type="project" value="TreeGrafter"/>
</dbReference>
<dbReference type="GO" id="GO:0004497">
    <property type="term" value="F:monooxygenase activity"/>
    <property type="evidence" value="ECO:0007669"/>
    <property type="project" value="TreeGrafter"/>
</dbReference>
<keyword evidence="3" id="KW-1185">Reference proteome</keyword>
<comment type="similarity">
    <text evidence="1">Belongs to the caleosin family.</text>
</comment>
<evidence type="ECO:0000256" key="1">
    <source>
        <dbReference type="ARBA" id="ARBA00006765"/>
    </source>
</evidence>
<gene>
    <name evidence="4" type="primary">LOC106776310</name>
</gene>
<dbReference type="OrthoDB" id="640742at2759"/>
<dbReference type="Gramene" id="Vradi11g13120.1">
    <property type="protein sequence ID" value="Vradi11g13120.1"/>
    <property type="gene ID" value="Vradi11g13120"/>
</dbReference>
<keyword evidence="2" id="KW-1133">Transmembrane helix</keyword>
<dbReference type="KEGG" id="vra:106776310"/>
<accession>A0A1S3VM95</accession>
<dbReference type="InterPro" id="IPR007736">
    <property type="entry name" value="Caleosin-related"/>
</dbReference>
<feature type="transmembrane region" description="Helical" evidence="2">
    <location>
        <begin position="98"/>
        <end position="116"/>
    </location>
</feature>